<protein>
    <submittedName>
        <fullName evidence="1">Uncharacterized protein</fullName>
    </submittedName>
</protein>
<dbReference type="EMBL" id="RQZF01000033">
    <property type="protein sequence ID" value="RRC94402.1"/>
    <property type="molecule type" value="Genomic_DNA"/>
</dbReference>
<proteinExistence type="predicted"/>
<accession>A0A3P1SDK7</accession>
<dbReference type="Proteomes" id="UP000280444">
    <property type="component" value="Unassembled WGS sequence"/>
</dbReference>
<dbReference type="OrthoDB" id="8610356at2"/>
<organism evidence="1 2">
    <name type="scientific">Schaalia canis</name>
    <dbReference type="NCBI Taxonomy" id="100469"/>
    <lineage>
        <taxon>Bacteria</taxon>
        <taxon>Bacillati</taxon>
        <taxon>Actinomycetota</taxon>
        <taxon>Actinomycetes</taxon>
        <taxon>Actinomycetales</taxon>
        <taxon>Actinomycetaceae</taxon>
        <taxon>Schaalia</taxon>
    </lineage>
</organism>
<evidence type="ECO:0000313" key="1">
    <source>
        <dbReference type="EMBL" id="RRC94402.1"/>
    </source>
</evidence>
<keyword evidence="2" id="KW-1185">Reference proteome</keyword>
<sequence length="179" mass="20286">MGMPFLTSLDERFTLFGERFVPTTNGIDFVRADAEVLARGHVEWANGLSNYSASWRHESLSVEEGLASLEPLCGDDYRVELIVPTRDPKWVAVFKNSFMGGGSGSLFHWADRALSVDNVWVDLTRSLWLDERERGQLGGCQFSYDRFVDGGVREHYSVSVINEGSSRPRWVFEHSELYA</sequence>
<name>A0A3P1SDK7_9ACTO</name>
<reference evidence="1 2" key="1">
    <citation type="submission" date="2018-11" db="EMBL/GenBank/DDBJ databases">
        <title>Genomes From Bacteria Associated with the Canine Oral Cavity: a Test Case for Automated Genome-Based Taxonomic Assignment.</title>
        <authorList>
            <person name="Coil D.A."/>
            <person name="Jospin G."/>
            <person name="Darling A.E."/>
            <person name="Wallis C."/>
            <person name="Davis I.J."/>
            <person name="Harris S."/>
            <person name="Eisen J.A."/>
            <person name="Holcombe L.J."/>
            <person name="O'Flynn C."/>
        </authorList>
    </citation>
    <scope>NUCLEOTIDE SEQUENCE [LARGE SCALE GENOMIC DNA]</scope>
    <source>
        <strain evidence="1 2">OH770</strain>
    </source>
</reference>
<feature type="non-terminal residue" evidence="1">
    <location>
        <position position="179"/>
    </location>
</feature>
<gene>
    <name evidence="1" type="ORF">EII11_10350</name>
</gene>
<comment type="caution">
    <text evidence="1">The sequence shown here is derived from an EMBL/GenBank/DDBJ whole genome shotgun (WGS) entry which is preliminary data.</text>
</comment>
<evidence type="ECO:0000313" key="2">
    <source>
        <dbReference type="Proteomes" id="UP000280444"/>
    </source>
</evidence>
<dbReference type="AlphaFoldDB" id="A0A3P1SDK7"/>